<keyword evidence="1" id="KW-0472">Membrane</keyword>
<feature type="transmembrane region" description="Helical" evidence="1">
    <location>
        <begin position="156"/>
        <end position="174"/>
    </location>
</feature>
<dbReference type="EMBL" id="DXBF01000055">
    <property type="protein sequence ID" value="HIZ62478.1"/>
    <property type="molecule type" value="Genomic_DNA"/>
</dbReference>
<comment type="caution">
    <text evidence="2">The sequence shown here is derived from an EMBL/GenBank/DDBJ whole genome shotgun (WGS) entry which is preliminary data.</text>
</comment>
<feature type="transmembrane region" description="Helical" evidence="1">
    <location>
        <begin position="126"/>
        <end position="144"/>
    </location>
</feature>
<keyword evidence="1" id="KW-1133">Transmembrane helix</keyword>
<reference evidence="2" key="1">
    <citation type="journal article" date="2021" name="PeerJ">
        <title>Extensive microbial diversity within the chicken gut microbiome revealed by metagenomics and culture.</title>
        <authorList>
            <person name="Gilroy R."/>
            <person name="Ravi A."/>
            <person name="Getino M."/>
            <person name="Pursley I."/>
            <person name="Horton D.L."/>
            <person name="Alikhan N.F."/>
            <person name="Baker D."/>
            <person name="Gharbi K."/>
            <person name="Hall N."/>
            <person name="Watson M."/>
            <person name="Adriaenssens E.M."/>
            <person name="Foster-Nyarko E."/>
            <person name="Jarju S."/>
            <person name="Secka A."/>
            <person name="Antonio M."/>
            <person name="Oren A."/>
            <person name="Chaudhuri R.R."/>
            <person name="La Ragione R."/>
            <person name="Hildebrand F."/>
            <person name="Pallen M.J."/>
        </authorList>
    </citation>
    <scope>NUCLEOTIDE SEQUENCE</scope>
    <source>
        <strain evidence="2">CHK188-11489</strain>
    </source>
</reference>
<name>A0A9D2FKI9_9FIRM</name>
<feature type="transmembrane region" description="Helical" evidence="1">
    <location>
        <begin position="64"/>
        <end position="86"/>
    </location>
</feature>
<sequence>MASWTVFELLAMIFHTMLWSLRVMAGIWMGICVVVAMAGYLRGGQQIFQTRWGEHKPWNTVQKILLVLVGAFVVLQTVNTVFGTYYGNWDDETYCAVAVTSWYTDTVYRCSTTAGTLLAPFHNVKYVLASWPVYSAALAILGGLHPAVVYRTLLPLLEIPAFWWIGGAILTMFFRKDRTRTLMSLLLFQLLFLVAAEKMTGTGIEWWMVVNCWTGKSVGGGMVVPLILWMMMELYDTPGAAQRLTLWKILFLASCAACFVSASLFFVVPVQLALWGAVYLLFTRRYRETAGICLCLLPPSICAVLTLF</sequence>
<feature type="transmembrane region" description="Helical" evidence="1">
    <location>
        <begin position="208"/>
        <end position="229"/>
    </location>
</feature>
<evidence type="ECO:0000313" key="2">
    <source>
        <dbReference type="EMBL" id="HIZ62478.1"/>
    </source>
</evidence>
<proteinExistence type="predicted"/>
<reference evidence="2" key="2">
    <citation type="submission" date="2021-04" db="EMBL/GenBank/DDBJ databases">
        <authorList>
            <person name="Gilroy R."/>
        </authorList>
    </citation>
    <scope>NUCLEOTIDE SEQUENCE</scope>
    <source>
        <strain evidence="2">CHK188-11489</strain>
    </source>
</reference>
<dbReference type="InterPro" id="IPR045723">
    <property type="entry name" value="DUF6077"/>
</dbReference>
<dbReference type="Proteomes" id="UP000824105">
    <property type="component" value="Unassembled WGS sequence"/>
</dbReference>
<protein>
    <submittedName>
        <fullName evidence="2">Uncharacterized protein</fullName>
    </submittedName>
</protein>
<accession>A0A9D2FKI9</accession>
<feature type="transmembrane region" description="Helical" evidence="1">
    <location>
        <begin position="180"/>
        <end position="196"/>
    </location>
</feature>
<feature type="transmembrane region" description="Helical" evidence="1">
    <location>
        <begin position="249"/>
        <end position="282"/>
    </location>
</feature>
<keyword evidence="1" id="KW-0812">Transmembrane</keyword>
<feature type="transmembrane region" description="Helical" evidence="1">
    <location>
        <begin position="20"/>
        <end position="43"/>
    </location>
</feature>
<feature type="transmembrane region" description="Helical" evidence="1">
    <location>
        <begin position="289"/>
        <end position="307"/>
    </location>
</feature>
<dbReference type="AlphaFoldDB" id="A0A9D2FKI9"/>
<evidence type="ECO:0000313" key="3">
    <source>
        <dbReference type="Proteomes" id="UP000824105"/>
    </source>
</evidence>
<organism evidence="2 3">
    <name type="scientific">Candidatus Gemmiger avistercoris</name>
    <dbReference type="NCBI Taxonomy" id="2838606"/>
    <lineage>
        <taxon>Bacteria</taxon>
        <taxon>Bacillati</taxon>
        <taxon>Bacillota</taxon>
        <taxon>Clostridia</taxon>
        <taxon>Eubacteriales</taxon>
        <taxon>Gemmiger</taxon>
    </lineage>
</organism>
<evidence type="ECO:0000256" key="1">
    <source>
        <dbReference type="SAM" id="Phobius"/>
    </source>
</evidence>
<dbReference type="Pfam" id="PF19554">
    <property type="entry name" value="DUF6077"/>
    <property type="match status" value="1"/>
</dbReference>
<gene>
    <name evidence="2" type="ORF">H9724_06905</name>
</gene>